<sequence length="253" mass="25969">MASQGRRLSSRWGWLLMTASTASAFSLFNVEPIVSTTIPISCVLAYYSIIPGCSVNDFIGGDECSAGCVNGLKRIQSNVQEACSDADVPSNSVLGQVLRGNLVELLCPDTSSEPQTSSSSRSPTAAPTTVTVGRTSTSTPALIFTTVRSTSTSSTTSTQTEEPDTSISSISSTATSDTTITTAVESSAPTSEPSSSSPSMTASPQPTSGSSSDENSSGGGSPFDIASSDSSHLSACGMRVAIIVLSLYLILFR</sequence>
<dbReference type="Proteomes" id="UP001303760">
    <property type="component" value="Unassembled WGS sequence"/>
</dbReference>
<name>A0AAN7CHG3_9PEZI</name>
<feature type="region of interest" description="Disordered" evidence="1">
    <location>
        <begin position="108"/>
        <end position="228"/>
    </location>
</feature>
<proteinExistence type="predicted"/>
<protein>
    <recommendedName>
        <fullName evidence="5">Extracellular membrane protein CFEM domain-containing protein</fullName>
    </recommendedName>
</protein>
<dbReference type="AlphaFoldDB" id="A0AAN7CHG3"/>
<reference evidence="3" key="2">
    <citation type="submission" date="2023-05" db="EMBL/GenBank/DDBJ databases">
        <authorList>
            <consortium name="Lawrence Berkeley National Laboratory"/>
            <person name="Steindorff A."/>
            <person name="Hensen N."/>
            <person name="Bonometti L."/>
            <person name="Westerberg I."/>
            <person name="Brannstrom I.O."/>
            <person name="Guillou S."/>
            <person name="Cros-Aarteil S."/>
            <person name="Calhoun S."/>
            <person name="Haridas S."/>
            <person name="Kuo A."/>
            <person name="Mondo S."/>
            <person name="Pangilinan J."/>
            <person name="Riley R."/>
            <person name="Labutti K."/>
            <person name="Andreopoulos B."/>
            <person name="Lipzen A."/>
            <person name="Chen C."/>
            <person name="Yanf M."/>
            <person name="Daum C."/>
            <person name="Ng V."/>
            <person name="Clum A."/>
            <person name="Ohm R."/>
            <person name="Martin F."/>
            <person name="Silar P."/>
            <person name="Natvig D."/>
            <person name="Lalanne C."/>
            <person name="Gautier V."/>
            <person name="Ament-Velasquez S.L."/>
            <person name="Kruys A."/>
            <person name="Hutchinson M.I."/>
            <person name="Powell A.J."/>
            <person name="Barry K."/>
            <person name="Miller A.N."/>
            <person name="Grigoriev I.V."/>
            <person name="Debuchy R."/>
            <person name="Gladieux P."/>
            <person name="Thoren M.H."/>
            <person name="Johannesson H."/>
        </authorList>
    </citation>
    <scope>NUCLEOTIDE SEQUENCE</scope>
    <source>
        <strain evidence="3">CBS 532.94</strain>
    </source>
</reference>
<comment type="caution">
    <text evidence="3">The sequence shown here is derived from an EMBL/GenBank/DDBJ whole genome shotgun (WGS) entry which is preliminary data.</text>
</comment>
<feature type="chain" id="PRO_5042904721" description="Extracellular membrane protein CFEM domain-containing protein" evidence="2">
    <location>
        <begin position="25"/>
        <end position="253"/>
    </location>
</feature>
<evidence type="ECO:0000313" key="4">
    <source>
        <dbReference type="Proteomes" id="UP001303760"/>
    </source>
</evidence>
<feature type="signal peptide" evidence="2">
    <location>
        <begin position="1"/>
        <end position="24"/>
    </location>
</feature>
<evidence type="ECO:0000256" key="1">
    <source>
        <dbReference type="SAM" id="MobiDB-lite"/>
    </source>
</evidence>
<dbReference type="EMBL" id="MU860015">
    <property type="protein sequence ID" value="KAK4241870.1"/>
    <property type="molecule type" value="Genomic_DNA"/>
</dbReference>
<reference evidence="3" key="1">
    <citation type="journal article" date="2023" name="Mol. Phylogenet. Evol.">
        <title>Genome-scale phylogeny and comparative genomics of the fungal order Sordariales.</title>
        <authorList>
            <person name="Hensen N."/>
            <person name="Bonometti L."/>
            <person name="Westerberg I."/>
            <person name="Brannstrom I.O."/>
            <person name="Guillou S."/>
            <person name="Cros-Aarteil S."/>
            <person name="Calhoun S."/>
            <person name="Haridas S."/>
            <person name="Kuo A."/>
            <person name="Mondo S."/>
            <person name="Pangilinan J."/>
            <person name="Riley R."/>
            <person name="LaButti K."/>
            <person name="Andreopoulos B."/>
            <person name="Lipzen A."/>
            <person name="Chen C."/>
            <person name="Yan M."/>
            <person name="Daum C."/>
            <person name="Ng V."/>
            <person name="Clum A."/>
            <person name="Steindorff A."/>
            <person name="Ohm R.A."/>
            <person name="Martin F."/>
            <person name="Silar P."/>
            <person name="Natvig D.O."/>
            <person name="Lalanne C."/>
            <person name="Gautier V."/>
            <person name="Ament-Velasquez S.L."/>
            <person name="Kruys A."/>
            <person name="Hutchinson M.I."/>
            <person name="Powell A.J."/>
            <person name="Barry K."/>
            <person name="Miller A.N."/>
            <person name="Grigoriev I.V."/>
            <person name="Debuchy R."/>
            <person name="Gladieux P."/>
            <person name="Hiltunen Thoren M."/>
            <person name="Johannesson H."/>
        </authorList>
    </citation>
    <scope>NUCLEOTIDE SEQUENCE</scope>
    <source>
        <strain evidence="3">CBS 532.94</strain>
    </source>
</reference>
<evidence type="ECO:0000313" key="3">
    <source>
        <dbReference type="EMBL" id="KAK4241870.1"/>
    </source>
</evidence>
<gene>
    <name evidence="3" type="ORF">C8A03DRAFT_11898</name>
</gene>
<keyword evidence="4" id="KW-1185">Reference proteome</keyword>
<organism evidence="3 4">
    <name type="scientific">Achaetomium macrosporum</name>
    <dbReference type="NCBI Taxonomy" id="79813"/>
    <lineage>
        <taxon>Eukaryota</taxon>
        <taxon>Fungi</taxon>
        <taxon>Dikarya</taxon>
        <taxon>Ascomycota</taxon>
        <taxon>Pezizomycotina</taxon>
        <taxon>Sordariomycetes</taxon>
        <taxon>Sordariomycetidae</taxon>
        <taxon>Sordariales</taxon>
        <taxon>Chaetomiaceae</taxon>
        <taxon>Achaetomium</taxon>
    </lineage>
</organism>
<evidence type="ECO:0008006" key="5">
    <source>
        <dbReference type="Google" id="ProtNLM"/>
    </source>
</evidence>
<feature type="compositionally biased region" description="Low complexity" evidence="1">
    <location>
        <begin position="110"/>
        <end position="216"/>
    </location>
</feature>
<accession>A0AAN7CHG3</accession>
<keyword evidence="2" id="KW-0732">Signal</keyword>
<evidence type="ECO:0000256" key="2">
    <source>
        <dbReference type="SAM" id="SignalP"/>
    </source>
</evidence>